<comment type="caution">
    <text evidence="2">The sequence shown here is derived from an EMBL/GenBank/DDBJ whole genome shotgun (WGS) entry which is preliminary data.</text>
</comment>
<dbReference type="STRING" id="48256.CLHUN_07100"/>
<dbReference type="InterPro" id="IPR007329">
    <property type="entry name" value="FMN-bd"/>
</dbReference>
<evidence type="ECO:0000259" key="1">
    <source>
        <dbReference type="SMART" id="SM00900"/>
    </source>
</evidence>
<keyword evidence="3" id="KW-1185">Reference proteome</keyword>
<dbReference type="SMART" id="SM00900">
    <property type="entry name" value="FMN_bind"/>
    <property type="match status" value="1"/>
</dbReference>
<reference evidence="2 3" key="1">
    <citation type="submission" date="2017-03" db="EMBL/GenBank/DDBJ databases">
        <title>Genome sequence of Clostridium hungatei DSM 14427.</title>
        <authorList>
            <person name="Poehlein A."/>
            <person name="Daniel R."/>
        </authorList>
    </citation>
    <scope>NUCLEOTIDE SEQUENCE [LARGE SCALE GENOMIC DNA]</scope>
    <source>
        <strain evidence="2 3">DSM 14427</strain>
    </source>
</reference>
<organism evidence="2 3">
    <name type="scientific">Ruminiclostridium hungatei</name>
    <name type="common">Clostridium hungatei</name>
    <dbReference type="NCBI Taxonomy" id="48256"/>
    <lineage>
        <taxon>Bacteria</taxon>
        <taxon>Bacillati</taxon>
        <taxon>Bacillota</taxon>
        <taxon>Clostridia</taxon>
        <taxon>Eubacteriales</taxon>
        <taxon>Oscillospiraceae</taxon>
        <taxon>Ruminiclostridium</taxon>
    </lineage>
</organism>
<accession>A0A1V4SPI8</accession>
<dbReference type="Gene3D" id="3.90.1010.20">
    <property type="match status" value="1"/>
</dbReference>
<dbReference type="RefSeq" id="WP_080063167.1">
    <property type="nucleotide sequence ID" value="NZ_MZGX01000003.1"/>
</dbReference>
<dbReference type="GO" id="GO:0016020">
    <property type="term" value="C:membrane"/>
    <property type="evidence" value="ECO:0007669"/>
    <property type="project" value="InterPro"/>
</dbReference>
<evidence type="ECO:0000313" key="3">
    <source>
        <dbReference type="Proteomes" id="UP000191554"/>
    </source>
</evidence>
<dbReference type="EMBL" id="MZGX01000003">
    <property type="protein sequence ID" value="OPX45772.1"/>
    <property type="molecule type" value="Genomic_DNA"/>
</dbReference>
<dbReference type="Pfam" id="PF04205">
    <property type="entry name" value="FMN_bind"/>
    <property type="match status" value="1"/>
</dbReference>
<dbReference type="OrthoDB" id="307864at2"/>
<dbReference type="AlphaFoldDB" id="A0A1V4SPI8"/>
<name>A0A1V4SPI8_RUMHU</name>
<dbReference type="GO" id="GO:0010181">
    <property type="term" value="F:FMN binding"/>
    <property type="evidence" value="ECO:0007669"/>
    <property type="project" value="InterPro"/>
</dbReference>
<gene>
    <name evidence="2" type="ORF">CLHUN_07100</name>
</gene>
<feature type="domain" description="FMN-binding" evidence="1">
    <location>
        <begin position="61"/>
        <end position="132"/>
    </location>
</feature>
<evidence type="ECO:0000313" key="2">
    <source>
        <dbReference type="EMBL" id="OPX45772.1"/>
    </source>
</evidence>
<dbReference type="Proteomes" id="UP000191554">
    <property type="component" value="Unassembled WGS sequence"/>
</dbReference>
<proteinExistence type="predicted"/>
<protein>
    <submittedName>
        <fullName evidence="2">FMN-binding domain protein</fullName>
    </submittedName>
</protein>
<sequence>MKKLVAAMVIVGIILAGYFGLKGIQSYIDLRKYQQQVKDIEVENVDLAHIQDGIYVGKAEVLWIAAEVKVIVKDHKIESVDLLRHKNERGTGAEVIPEKVVEAQSLQVDTVSGATNSSKVILKAIENALESGLLQNDSGTN</sequence>